<keyword evidence="2" id="KW-1185">Reference proteome</keyword>
<dbReference type="InterPro" id="IPR038573">
    <property type="entry name" value="BrnT_sf"/>
</dbReference>
<dbReference type="Pfam" id="PF04365">
    <property type="entry name" value="BrnT_toxin"/>
    <property type="match status" value="1"/>
</dbReference>
<dbReference type="Proteomes" id="UP001475781">
    <property type="component" value="Chromosome"/>
</dbReference>
<proteinExistence type="predicted"/>
<accession>A0ABZ2W4P3</accession>
<evidence type="ECO:0000313" key="1">
    <source>
        <dbReference type="EMBL" id="WZF89604.1"/>
    </source>
</evidence>
<dbReference type="EMBL" id="CP101118">
    <property type="protein sequence ID" value="WZF89604.1"/>
    <property type="molecule type" value="Genomic_DNA"/>
</dbReference>
<dbReference type="RefSeq" id="WP_117617584.1">
    <property type="nucleotide sequence ID" value="NZ_CP101118.1"/>
</dbReference>
<gene>
    <name evidence="1" type="ORF">NLK58_05220</name>
</gene>
<name>A0ABZ2W4P3_9GAMM</name>
<dbReference type="Gene3D" id="3.10.450.530">
    <property type="entry name" value="Ribonuclease toxin, BrnT, of type II toxin-antitoxin system"/>
    <property type="match status" value="1"/>
</dbReference>
<dbReference type="InterPro" id="IPR007460">
    <property type="entry name" value="BrnT_toxin"/>
</dbReference>
<sequence>MQYNFEWDPNKAHVNARKHGVTFEEATKVFDDPMALTVFDDEESSETEDRWVTLGQIVGQHYLVVVHTFRNANEDAVTIRLISARPATKHEIRQYEQG</sequence>
<protein>
    <submittedName>
        <fullName evidence="1">BrnT family toxin</fullName>
    </submittedName>
</protein>
<organism evidence="1 2">
    <name type="scientific">Marinobacter metalliresistant</name>
    <dbReference type="NCBI Taxonomy" id="2961995"/>
    <lineage>
        <taxon>Bacteria</taxon>
        <taxon>Pseudomonadati</taxon>
        <taxon>Pseudomonadota</taxon>
        <taxon>Gammaproteobacteria</taxon>
        <taxon>Pseudomonadales</taxon>
        <taxon>Marinobacteraceae</taxon>
        <taxon>Marinobacter</taxon>
    </lineage>
</organism>
<evidence type="ECO:0000313" key="2">
    <source>
        <dbReference type="Proteomes" id="UP001475781"/>
    </source>
</evidence>
<reference evidence="1 2" key="1">
    <citation type="submission" date="2022-07" db="EMBL/GenBank/DDBJ databases">
        <title>A copper resistant bacterium isolated from sediment samples of deep sea hydrothermal areas.</title>
        <authorList>
            <person name="Zeng X."/>
        </authorList>
    </citation>
    <scope>NUCLEOTIDE SEQUENCE [LARGE SCALE GENOMIC DNA]</scope>
    <source>
        <strain evidence="2">CuT 6</strain>
    </source>
</reference>